<organism evidence="2 3">
    <name type="scientific">Pyricularia grisea</name>
    <name type="common">Crabgrass-specific blast fungus</name>
    <name type="synonym">Magnaporthe grisea</name>
    <dbReference type="NCBI Taxonomy" id="148305"/>
    <lineage>
        <taxon>Eukaryota</taxon>
        <taxon>Fungi</taxon>
        <taxon>Dikarya</taxon>
        <taxon>Ascomycota</taxon>
        <taxon>Pezizomycotina</taxon>
        <taxon>Sordariomycetes</taxon>
        <taxon>Sordariomycetidae</taxon>
        <taxon>Magnaporthales</taxon>
        <taxon>Pyriculariaceae</taxon>
        <taxon>Pyricularia</taxon>
    </lineage>
</organism>
<dbReference type="EMBL" id="JABSND010000006">
    <property type="protein sequence ID" value="KAI6304274.1"/>
    <property type="molecule type" value="Genomic_DNA"/>
</dbReference>
<sequence length="131" mass="14124">MIPFSSVRSALNQGREATAAQYLPSDLVFKANKGISLARRVCLELRSIRLANVPFISPTSLEGRLDTILACIEGPPDTPYEKGNPGSVSESPKKTQPRLQALDFRPASSTQTSIVPTVFAPITSHGGWTQT</sequence>
<dbReference type="InterPro" id="IPR016135">
    <property type="entry name" value="UBQ-conjugating_enzyme/RWD"/>
</dbReference>
<accession>A0ABQ8NZ88</accession>
<keyword evidence="3" id="KW-1185">Reference proteome</keyword>
<evidence type="ECO:0000256" key="1">
    <source>
        <dbReference type="SAM" id="MobiDB-lite"/>
    </source>
</evidence>
<dbReference type="SUPFAM" id="SSF54495">
    <property type="entry name" value="UBC-like"/>
    <property type="match status" value="1"/>
</dbReference>
<dbReference type="Proteomes" id="UP001059893">
    <property type="component" value="Unassembled WGS sequence"/>
</dbReference>
<reference evidence="2" key="1">
    <citation type="submission" date="2021-01" db="EMBL/GenBank/DDBJ databases">
        <title>Deciphering the adaptive evolutionary patterns associated with biogeogrpahic diversity in the finger millet blast pathogen Magnaporthe oryzae in Eastern Africa.</title>
        <authorList>
            <person name="Onyema G."/>
            <person name="Shittu T.A."/>
            <person name="Dodsworth S."/>
            <person name="Devilliers S."/>
            <person name="Muthumeenakshi S."/>
            <person name="Sreenivasaprasad S."/>
        </authorList>
    </citation>
    <scope>NUCLEOTIDE SEQUENCE</scope>
    <source>
        <strain evidence="2">D15/s37</strain>
    </source>
</reference>
<gene>
    <name evidence="2" type="ORF">MCOR33_000789</name>
</gene>
<evidence type="ECO:0000313" key="3">
    <source>
        <dbReference type="Proteomes" id="UP001059893"/>
    </source>
</evidence>
<feature type="region of interest" description="Disordered" evidence="1">
    <location>
        <begin position="74"/>
        <end position="108"/>
    </location>
</feature>
<comment type="caution">
    <text evidence="2">The sequence shown here is derived from an EMBL/GenBank/DDBJ whole genome shotgun (WGS) entry which is preliminary data.</text>
</comment>
<dbReference type="Gene3D" id="3.10.110.10">
    <property type="entry name" value="Ubiquitin Conjugating Enzyme"/>
    <property type="match status" value="1"/>
</dbReference>
<name>A0ABQ8NZ88_PYRGI</name>
<evidence type="ECO:0000313" key="2">
    <source>
        <dbReference type="EMBL" id="KAI6304274.1"/>
    </source>
</evidence>
<protein>
    <submittedName>
        <fullName evidence="2">Uncharacterized protein</fullName>
    </submittedName>
</protein>
<proteinExistence type="predicted"/>